<dbReference type="EMBL" id="CP001801">
    <property type="protein sequence ID" value="ACX95804.1"/>
    <property type="molecule type" value="Genomic_DNA"/>
</dbReference>
<organism evidence="1 2">
    <name type="scientific">Halothiobacillus neapolitanus (strain ATCC 23641 / DSM 15147 / CIP 104769 / NCIMB 8539 / c2)</name>
    <name type="common">Thiobacillus neapolitanus</name>
    <dbReference type="NCBI Taxonomy" id="555778"/>
    <lineage>
        <taxon>Bacteria</taxon>
        <taxon>Pseudomonadati</taxon>
        <taxon>Pseudomonadota</taxon>
        <taxon>Gammaproteobacteria</taxon>
        <taxon>Chromatiales</taxon>
        <taxon>Halothiobacillaceae</taxon>
        <taxon>Halothiobacillus</taxon>
    </lineage>
</organism>
<gene>
    <name evidence="1" type="ordered locus">Hneap_0966</name>
</gene>
<dbReference type="HOGENOM" id="CLU_3234352_0_0_6"/>
<accession>D0KZD1</accession>
<evidence type="ECO:0000313" key="2">
    <source>
        <dbReference type="Proteomes" id="UP000009102"/>
    </source>
</evidence>
<sequence>MGYTEHGMTKLIITPAVSFVPHGYWQWLRAWGCNLFINDREQQ</sequence>
<name>D0KZD1_HALNC</name>
<dbReference type="Proteomes" id="UP000009102">
    <property type="component" value="Chromosome"/>
</dbReference>
<proteinExistence type="predicted"/>
<dbReference type="KEGG" id="hna:Hneap_0966"/>
<reference evidence="1 2" key="1">
    <citation type="submission" date="2009-10" db="EMBL/GenBank/DDBJ databases">
        <title>Complete sequence of Halothiobacillus neapolitanus c2.</title>
        <authorList>
            <consortium name="US DOE Joint Genome Institute"/>
            <person name="Lucas S."/>
            <person name="Copeland A."/>
            <person name="Lapidus A."/>
            <person name="Glavina del Rio T."/>
            <person name="Tice H."/>
            <person name="Bruce D."/>
            <person name="Goodwin L."/>
            <person name="Pitluck S."/>
            <person name="Davenport K."/>
            <person name="Brettin T."/>
            <person name="Detter J.C."/>
            <person name="Han C."/>
            <person name="Tapia R."/>
            <person name="Larimer F."/>
            <person name="Land M."/>
            <person name="Hauser L."/>
            <person name="Kyrpides N."/>
            <person name="Mikhailova N."/>
            <person name="Kerfeld C."/>
            <person name="Cannon G."/>
            <person name="Heinhort S."/>
        </authorList>
    </citation>
    <scope>NUCLEOTIDE SEQUENCE [LARGE SCALE GENOMIC DNA]</scope>
    <source>
        <strain evidence="2">ATCC 23641 / c2</strain>
    </source>
</reference>
<protein>
    <submittedName>
        <fullName evidence="1">Uncharacterized protein</fullName>
    </submittedName>
</protein>
<evidence type="ECO:0000313" key="1">
    <source>
        <dbReference type="EMBL" id="ACX95804.1"/>
    </source>
</evidence>
<keyword evidence="2" id="KW-1185">Reference proteome</keyword>
<dbReference type="AlphaFoldDB" id="D0KZD1"/>